<reference evidence="3" key="1">
    <citation type="submission" date="2023-04" db="EMBL/GenBank/DDBJ databases">
        <title>Phytophthora lilii NBRC 32176.</title>
        <authorList>
            <person name="Ichikawa N."/>
            <person name="Sato H."/>
            <person name="Tonouchi N."/>
        </authorList>
    </citation>
    <scope>NUCLEOTIDE SEQUENCE</scope>
    <source>
        <strain evidence="3">NBRC 32176</strain>
    </source>
</reference>
<dbReference type="GO" id="GO:0003677">
    <property type="term" value="F:DNA binding"/>
    <property type="evidence" value="ECO:0007669"/>
    <property type="project" value="InterPro"/>
</dbReference>
<dbReference type="InterPro" id="IPR009057">
    <property type="entry name" value="Homeodomain-like_sf"/>
</dbReference>
<dbReference type="FunFam" id="1.10.10.60:FF:000753">
    <property type="match status" value="1"/>
</dbReference>
<feature type="region of interest" description="Disordered" evidence="1">
    <location>
        <begin position="136"/>
        <end position="163"/>
    </location>
</feature>
<accession>A0A9W6X440</accession>
<dbReference type="EMBL" id="BSXW01000778">
    <property type="protein sequence ID" value="GMF29457.1"/>
    <property type="molecule type" value="Genomic_DNA"/>
</dbReference>
<feature type="domain" description="HTH psq-type" evidence="2">
    <location>
        <begin position="390"/>
        <end position="426"/>
    </location>
</feature>
<dbReference type="AlphaFoldDB" id="A0A9W6X440"/>
<dbReference type="Gene3D" id="3.40.50.2020">
    <property type="match status" value="1"/>
</dbReference>
<evidence type="ECO:0000313" key="4">
    <source>
        <dbReference type="Proteomes" id="UP001165083"/>
    </source>
</evidence>
<evidence type="ECO:0000313" key="3">
    <source>
        <dbReference type="EMBL" id="GMF29457.1"/>
    </source>
</evidence>
<dbReference type="OrthoDB" id="10257085at2759"/>
<sequence length="565" mass="62521">MRDPTEIFTAISSNSQSSSKSIDTSLRSQNLLLWFTDPNQLNENSCEKDKICQNLLKNCSRFPATAGDSSPNRGNRPATDPFAVMAPPPTAAPRNGSSVARSLAQAAAALRAQEWRGNPPANIGANASANANVGANREPEAFGTRRSAYGARSDAAARQAPRYAPSYPHYREVEQALYDREAFYEELRERHRTLTHRQRLAREFYEQRQQVWRAPLGEENAGDRQRIVVDRTRPHAPATTAQAAGRHFRAPSAQIVATFAPRTGDRRPRDAEDYSQNRTDYSQNRVLAQRTRPVQIDAPAAPIVASPGPAPLPPIARPAQVQIPATSSSSTGGTPKDAEIENEEANAQTAPSVIEDPDNEAEDDGVVVDDDAQKKPKKRVRYLRDTDRRNIVKRIENGEKQAALAREFGVTRAAICHIKKNRFEILSRYNMLVKSAQEMCESLAILGTESVEVITGTGHLYRGLELRHQFCGVAIGAEGFPFLVLFHQMEPEAPQGSIHVAKTLDRHGGLMWRLDHMDLPANIVQYKVFLFSSTLSTGEAECKAIEVSRLRYAFIAVVSDPCAWH</sequence>
<dbReference type="Proteomes" id="UP001165083">
    <property type="component" value="Unassembled WGS sequence"/>
</dbReference>
<feature type="compositionally biased region" description="Basic and acidic residues" evidence="1">
    <location>
        <begin position="263"/>
        <end position="272"/>
    </location>
</feature>
<feature type="compositionally biased region" description="Low complexity" evidence="1">
    <location>
        <begin position="12"/>
        <end position="22"/>
    </location>
</feature>
<feature type="compositionally biased region" description="Acidic residues" evidence="1">
    <location>
        <begin position="355"/>
        <end position="370"/>
    </location>
</feature>
<evidence type="ECO:0000259" key="2">
    <source>
        <dbReference type="Pfam" id="PF04218"/>
    </source>
</evidence>
<gene>
    <name evidence="3" type="ORF">Plil01_001250700</name>
</gene>
<proteinExistence type="predicted"/>
<feature type="region of interest" description="Disordered" evidence="1">
    <location>
        <begin position="258"/>
        <end position="289"/>
    </location>
</feature>
<name>A0A9W6X440_9STRA</name>
<keyword evidence="4" id="KW-1185">Reference proteome</keyword>
<dbReference type="SUPFAM" id="SSF46689">
    <property type="entry name" value="Homeodomain-like"/>
    <property type="match status" value="1"/>
</dbReference>
<comment type="caution">
    <text evidence="3">The sequence shown here is derived from an EMBL/GenBank/DDBJ whole genome shotgun (WGS) entry which is preliminary data.</text>
</comment>
<feature type="region of interest" description="Disordered" evidence="1">
    <location>
        <begin position="322"/>
        <end position="378"/>
    </location>
</feature>
<dbReference type="SUPFAM" id="SSF53271">
    <property type="entry name" value="PRTase-like"/>
    <property type="match status" value="1"/>
</dbReference>
<protein>
    <submittedName>
        <fullName evidence="3">Unnamed protein product</fullName>
    </submittedName>
</protein>
<evidence type="ECO:0000256" key="1">
    <source>
        <dbReference type="SAM" id="MobiDB-lite"/>
    </source>
</evidence>
<dbReference type="Pfam" id="PF04218">
    <property type="entry name" value="CENP-B_N"/>
    <property type="match status" value="1"/>
</dbReference>
<feature type="region of interest" description="Disordered" evidence="1">
    <location>
        <begin position="1"/>
        <end position="22"/>
    </location>
</feature>
<organism evidence="3 4">
    <name type="scientific">Phytophthora lilii</name>
    <dbReference type="NCBI Taxonomy" id="2077276"/>
    <lineage>
        <taxon>Eukaryota</taxon>
        <taxon>Sar</taxon>
        <taxon>Stramenopiles</taxon>
        <taxon>Oomycota</taxon>
        <taxon>Peronosporomycetes</taxon>
        <taxon>Peronosporales</taxon>
        <taxon>Peronosporaceae</taxon>
        <taxon>Phytophthora</taxon>
    </lineage>
</organism>
<dbReference type="InterPro" id="IPR029057">
    <property type="entry name" value="PRTase-like"/>
</dbReference>
<dbReference type="Gene3D" id="1.10.10.60">
    <property type="entry name" value="Homeodomain-like"/>
    <property type="match status" value="1"/>
</dbReference>
<feature type="compositionally biased region" description="Polar residues" evidence="1">
    <location>
        <begin position="274"/>
        <end position="286"/>
    </location>
</feature>
<dbReference type="InterPro" id="IPR007889">
    <property type="entry name" value="HTH_Psq"/>
</dbReference>